<dbReference type="SUPFAM" id="SSF52540">
    <property type="entry name" value="P-loop containing nucleoside triphosphate hydrolases"/>
    <property type="match status" value="1"/>
</dbReference>
<keyword evidence="3" id="KW-0677">Repeat</keyword>
<keyword evidence="8" id="KW-0267">Excision nuclease</keyword>
<evidence type="ECO:0000256" key="2">
    <source>
        <dbReference type="ARBA" id="ARBA00022490"/>
    </source>
</evidence>
<reference evidence="12" key="2">
    <citation type="journal article" date="2014" name="ISME J.">
        <title>Microbial stratification in low pH oxic and suboxic macroscopic growths along an acid mine drainage.</title>
        <authorList>
            <person name="Mendez-Garcia C."/>
            <person name="Mesa V."/>
            <person name="Sprenger R.R."/>
            <person name="Richter M."/>
            <person name="Diez M.S."/>
            <person name="Solano J."/>
            <person name="Bargiela R."/>
            <person name="Golyshina O.V."/>
            <person name="Manteca A."/>
            <person name="Ramos J.L."/>
            <person name="Gallego J.R."/>
            <person name="Llorente I."/>
            <person name="Martins Dos Santos V.A."/>
            <person name="Jensen O.N."/>
            <person name="Pelaez A.I."/>
            <person name="Sanchez J."/>
            <person name="Ferrer M."/>
        </authorList>
    </citation>
    <scope>NUCLEOTIDE SEQUENCE</scope>
</reference>
<dbReference type="GO" id="GO:0004518">
    <property type="term" value="F:nuclease activity"/>
    <property type="evidence" value="ECO:0007669"/>
    <property type="project" value="UniProtKB-KW"/>
</dbReference>
<evidence type="ECO:0000256" key="5">
    <source>
        <dbReference type="ARBA" id="ARBA00022763"/>
    </source>
</evidence>
<evidence type="ECO:0000256" key="8">
    <source>
        <dbReference type="ARBA" id="ARBA00022881"/>
    </source>
</evidence>
<sequence>GNSLLVVEHDPQIMLEADRILDLGPGAGERGGDIVFFGTPREIRRSAHSLTGEYLSGRRRAGAERAVIAGRSGADTSRRPPAALAKSASRAERVRGPAAAVPHGEVVAEARSNRWLELRG</sequence>
<dbReference type="AlphaFoldDB" id="T0Z2K6"/>
<gene>
    <name evidence="12" type="ORF">B2A_11226</name>
</gene>
<keyword evidence="10" id="KW-0234">DNA repair</keyword>
<evidence type="ECO:0000256" key="6">
    <source>
        <dbReference type="ARBA" id="ARBA00022769"/>
    </source>
</evidence>
<evidence type="ECO:0000256" key="10">
    <source>
        <dbReference type="ARBA" id="ARBA00023204"/>
    </source>
</evidence>
<evidence type="ECO:0000256" key="3">
    <source>
        <dbReference type="ARBA" id="ARBA00022737"/>
    </source>
</evidence>
<dbReference type="GO" id="GO:0005524">
    <property type="term" value="F:ATP binding"/>
    <property type="evidence" value="ECO:0007669"/>
    <property type="project" value="UniProtKB-KW"/>
</dbReference>
<dbReference type="GO" id="GO:0003677">
    <property type="term" value="F:DNA binding"/>
    <property type="evidence" value="ECO:0007669"/>
    <property type="project" value="UniProtKB-KW"/>
</dbReference>
<name>T0Z2K6_9ZZZZ</name>
<dbReference type="PANTHER" id="PTHR43152">
    <property type="entry name" value="UVRABC SYSTEM PROTEIN A"/>
    <property type="match status" value="1"/>
</dbReference>
<evidence type="ECO:0000256" key="4">
    <source>
        <dbReference type="ARBA" id="ARBA00022741"/>
    </source>
</evidence>
<evidence type="ECO:0000256" key="1">
    <source>
        <dbReference type="ARBA" id="ARBA00004496"/>
    </source>
</evidence>
<keyword evidence="5" id="KW-0227">DNA damage</keyword>
<feature type="region of interest" description="Disordered" evidence="11">
    <location>
        <begin position="69"/>
        <end position="103"/>
    </location>
</feature>
<keyword evidence="9" id="KW-0238">DNA-binding</keyword>
<evidence type="ECO:0000256" key="11">
    <source>
        <dbReference type="SAM" id="MobiDB-lite"/>
    </source>
</evidence>
<dbReference type="GO" id="GO:0005737">
    <property type="term" value="C:cytoplasm"/>
    <property type="evidence" value="ECO:0007669"/>
    <property type="project" value="UniProtKB-SubCell"/>
</dbReference>
<keyword evidence="4" id="KW-0547">Nucleotide-binding</keyword>
<keyword evidence="6" id="KW-0228">DNA excision</keyword>
<accession>T0Z2K6</accession>
<reference evidence="12" key="1">
    <citation type="submission" date="2013-08" db="EMBL/GenBank/DDBJ databases">
        <authorList>
            <person name="Mendez C."/>
            <person name="Richter M."/>
            <person name="Ferrer M."/>
            <person name="Sanchez J."/>
        </authorList>
    </citation>
    <scope>NUCLEOTIDE SEQUENCE</scope>
</reference>
<dbReference type="Gene3D" id="3.40.50.300">
    <property type="entry name" value="P-loop containing nucleotide triphosphate hydrolases"/>
    <property type="match status" value="1"/>
</dbReference>
<dbReference type="InterPro" id="IPR027417">
    <property type="entry name" value="P-loop_NTPase"/>
</dbReference>
<comment type="subcellular location">
    <subcellularLocation>
        <location evidence="1">Cytoplasm</location>
    </subcellularLocation>
</comment>
<feature type="non-terminal residue" evidence="12">
    <location>
        <position position="1"/>
    </location>
</feature>
<evidence type="ECO:0000256" key="9">
    <source>
        <dbReference type="ARBA" id="ARBA00023125"/>
    </source>
</evidence>
<protein>
    <submittedName>
        <fullName evidence="12">Excinuclease ABC subunit A</fullName>
    </submittedName>
</protein>
<proteinExistence type="predicted"/>
<dbReference type="GO" id="GO:0006281">
    <property type="term" value="P:DNA repair"/>
    <property type="evidence" value="ECO:0007669"/>
    <property type="project" value="UniProtKB-KW"/>
</dbReference>
<evidence type="ECO:0000256" key="7">
    <source>
        <dbReference type="ARBA" id="ARBA00022840"/>
    </source>
</evidence>
<organism evidence="12">
    <name type="scientific">mine drainage metagenome</name>
    <dbReference type="NCBI Taxonomy" id="410659"/>
    <lineage>
        <taxon>unclassified sequences</taxon>
        <taxon>metagenomes</taxon>
        <taxon>ecological metagenomes</taxon>
    </lineage>
</organism>
<dbReference type="PANTHER" id="PTHR43152:SF3">
    <property type="entry name" value="UVRABC SYSTEM PROTEIN A"/>
    <property type="match status" value="1"/>
</dbReference>
<evidence type="ECO:0000313" key="12">
    <source>
        <dbReference type="EMBL" id="EQD39488.1"/>
    </source>
</evidence>
<keyword evidence="7" id="KW-0067">ATP-binding</keyword>
<dbReference type="EMBL" id="AUZZ01008089">
    <property type="protein sequence ID" value="EQD39488.1"/>
    <property type="molecule type" value="Genomic_DNA"/>
</dbReference>
<comment type="caution">
    <text evidence="12">The sequence shown here is derived from an EMBL/GenBank/DDBJ whole genome shotgun (WGS) entry which is preliminary data.</text>
</comment>
<feature type="non-terminal residue" evidence="12">
    <location>
        <position position="120"/>
    </location>
</feature>
<keyword evidence="2" id="KW-0963">Cytoplasm</keyword>